<protein>
    <submittedName>
        <fullName evidence="1">Iron-containing redox enzyme family protein</fullName>
    </submittedName>
</protein>
<reference evidence="1 2" key="1">
    <citation type="journal article" date="2018" name="Nat. Biotechnol.">
        <title>A standardized bacterial taxonomy based on genome phylogeny substantially revises the tree of life.</title>
        <authorList>
            <person name="Parks D.H."/>
            <person name="Chuvochina M."/>
            <person name="Waite D.W."/>
            <person name="Rinke C."/>
            <person name="Skarshewski A."/>
            <person name="Chaumeil P.A."/>
            <person name="Hugenholtz P."/>
        </authorList>
    </citation>
    <scope>NUCLEOTIDE SEQUENCE [LARGE SCALE GENOMIC DNA]</scope>
    <source>
        <strain evidence="1">UBA9958</strain>
    </source>
</reference>
<comment type="caution">
    <text evidence="1">The sequence shown here is derived from an EMBL/GenBank/DDBJ whole genome shotgun (WGS) entry which is preliminary data.</text>
</comment>
<evidence type="ECO:0000313" key="2">
    <source>
        <dbReference type="Proteomes" id="UP000264313"/>
    </source>
</evidence>
<dbReference type="Proteomes" id="UP000264313">
    <property type="component" value="Unassembled WGS sequence"/>
</dbReference>
<dbReference type="SUPFAM" id="SSF48613">
    <property type="entry name" value="Heme oxygenase-like"/>
    <property type="match status" value="1"/>
</dbReference>
<dbReference type="AlphaFoldDB" id="A0A351RAV7"/>
<gene>
    <name evidence="1" type="ORF">DCW48_06200</name>
</gene>
<accession>A0A351RAV7</accession>
<dbReference type="SMART" id="SM01236">
    <property type="entry name" value="Haem_oxygenase_2"/>
    <property type="match status" value="1"/>
</dbReference>
<dbReference type="Gene3D" id="1.20.910.10">
    <property type="entry name" value="Heme oxygenase-like"/>
    <property type="match status" value="1"/>
</dbReference>
<name>A0A351RAV7_9PROT</name>
<dbReference type="Pfam" id="PF14518">
    <property type="entry name" value="Haem_oxygenas_2"/>
    <property type="match status" value="1"/>
</dbReference>
<evidence type="ECO:0000313" key="1">
    <source>
        <dbReference type="EMBL" id="HBA09178.1"/>
    </source>
</evidence>
<dbReference type="InterPro" id="IPR016084">
    <property type="entry name" value="Haem_Oase-like_multi-hlx"/>
</dbReference>
<dbReference type="STRING" id="1132855.GCA_000384255_00184"/>
<dbReference type="EMBL" id="DNAA01000152">
    <property type="protein sequence ID" value="HBA09178.1"/>
    <property type="molecule type" value="Genomic_DNA"/>
</dbReference>
<proteinExistence type="predicted"/>
<sequence length="225" mass="25016">MTVYQKLLHATEKERAELLSLPLITKGAAGEISHATYVAFLTQAYHHVKHTTPLLMTCGGRLPAHYEWLRTAIGEYIEEEMGHQEWVLNDIETCGGDKEAVRHSSTTATSASLATEVMVAYAYDMINRVNPVGFFGMVLVLEGTSTAVATQAGETLMHSLNLPKKAFSYLLSHGSLDISHVSFYESLVNQITSPEDQAALIHSAKIFYRLYGDIFRTIQAEYMQN</sequence>
<organism evidence="1 2">
    <name type="scientific">Methylotenera mobilis</name>
    <dbReference type="NCBI Taxonomy" id="359408"/>
    <lineage>
        <taxon>Bacteria</taxon>
        <taxon>Pseudomonadati</taxon>
        <taxon>Pseudomonadota</taxon>
        <taxon>Betaproteobacteria</taxon>
        <taxon>Nitrosomonadales</taxon>
        <taxon>Methylophilaceae</taxon>
        <taxon>Methylotenera</taxon>
    </lineage>
</organism>